<dbReference type="Proteomes" id="UP000644507">
    <property type="component" value="Unassembled WGS sequence"/>
</dbReference>
<dbReference type="RefSeq" id="WP_189567322.1">
    <property type="nucleotide sequence ID" value="NZ_BMXI01000002.1"/>
</dbReference>
<dbReference type="InterPro" id="IPR023485">
    <property type="entry name" value="Ptyr_pPase"/>
</dbReference>
<comment type="caution">
    <text evidence="5">The sequence shown here is derived from an EMBL/GenBank/DDBJ whole genome shotgun (WGS) entry which is preliminary data.</text>
</comment>
<dbReference type="InterPro" id="IPR017867">
    <property type="entry name" value="Tyr_phospatase_low_mol_wt"/>
</dbReference>
<proteinExistence type="inferred from homology"/>
<evidence type="ECO:0000256" key="3">
    <source>
        <dbReference type="PIRSR" id="PIRSR617867-1"/>
    </source>
</evidence>
<gene>
    <name evidence="5" type="ORF">GCM10007100_06570</name>
</gene>
<comment type="similarity">
    <text evidence="1">Belongs to the low molecular weight phosphotyrosine protein phosphatase family.</text>
</comment>
<dbReference type="PANTHER" id="PTHR47439:SF1">
    <property type="entry name" value="ACID PHOSPHATASE"/>
    <property type="match status" value="1"/>
</dbReference>
<protein>
    <submittedName>
        <fullName evidence="5">Phosphotyrosine protein phosphatase</fullName>
    </submittedName>
</protein>
<accession>A0A918TE56</accession>
<name>A0A918TE56_9BACT</name>
<dbReference type="SMART" id="SM00226">
    <property type="entry name" value="LMWPc"/>
    <property type="match status" value="1"/>
</dbReference>
<keyword evidence="6" id="KW-1185">Reference proteome</keyword>
<feature type="active site" description="Nucleophile" evidence="3">
    <location>
        <position position="11"/>
    </location>
</feature>
<evidence type="ECO:0000313" key="6">
    <source>
        <dbReference type="Proteomes" id="UP000644507"/>
    </source>
</evidence>
<feature type="active site" evidence="3">
    <location>
        <position position="17"/>
    </location>
</feature>
<evidence type="ECO:0000256" key="1">
    <source>
        <dbReference type="ARBA" id="ARBA00011063"/>
    </source>
</evidence>
<evidence type="ECO:0000313" key="5">
    <source>
        <dbReference type="EMBL" id="GHC44039.1"/>
    </source>
</evidence>
<dbReference type="Gene3D" id="3.40.50.2300">
    <property type="match status" value="1"/>
</dbReference>
<dbReference type="GO" id="GO:0004725">
    <property type="term" value="F:protein tyrosine phosphatase activity"/>
    <property type="evidence" value="ECO:0007669"/>
    <property type="project" value="InterPro"/>
</dbReference>
<evidence type="ECO:0000256" key="2">
    <source>
        <dbReference type="ARBA" id="ARBA00022801"/>
    </source>
</evidence>
<dbReference type="PANTHER" id="PTHR47439">
    <property type="entry name" value="LOW MOLECULAR WEIGHT PHOSPHOTYROSINE PROTEIN PHOSPHATASE-RELATED"/>
    <property type="match status" value="1"/>
</dbReference>
<sequence>MARHTRILFVCLGNICRSPAAESTMRNLLQKHGVDSISLDSAGTAGYHIGKAPDPRMTTTLENRGVTVTGRARKFSAQDFGKFDLILAMDEENQDDMLMLAKTDEDRAKVRTFLSFSKKFEGPDVPDPYYGGPEGFELVADMMVDGCEGILRSLGKIQ</sequence>
<dbReference type="InterPro" id="IPR052995">
    <property type="entry name" value="LMW-PTP"/>
</dbReference>
<reference evidence="5" key="1">
    <citation type="journal article" date="2014" name="Int. J. Syst. Evol. Microbiol.">
        <title>Complete genome sequence of Corynebacterium casei LMG S-19264T (=DSM 44701T), isolated from a smear-ripened cheese.</title>
        <authorList>
            <consortium name="US DOE Joint Genome Institute (JGI-PGF)"/>
            <person name="Walter F."/>
            <person name="Albersmeier A."/>
            <person name="Kalinowski J."/>
            <person name="Ruckert C."/>
        </authorList>
    </citation>
    <scope>NUCLEOTIDE SEQUENCE</scope>
    <source>
        <strain evidence="5">KCTC 12988</strain>
    </source>
</reference>
<dbReference type="EMBL" id="BMXI01000002">
    <property type="protein sequence ID" value="GHC44039.1"/>
    <property type="molecule type" value="Genomic_DNA"/>
</dbReference>
<dbReference type="AlphaFoldDB" id="A0A918TE56"/>
<dbReference type="SUPFAM" id="SSF52788">
    <property type="entry name" value="Phosphotyrosine protein phosphatases I"/>
    <property type="match status" value="1"/>
</dbReference>
<dbReference type="CDD" id="cd16343">
    <property type="entry name" value="LMWPTP"/>
    <property type="match status" value="1"/>
</dbReference>
<evidence type="ECO:0000259" key="4">
    <source>
        <dbReference type="SMART" id="SM00226"/>
    </source>
</evidence>
<dbReference type="PRINTS" id="PR00719">
    <property type="entry name" value="LMWPTPASE"/>
</dbReference>
<reference evidence="5" key="2">
    <citation type="submission" date="2020-09" db="EMBL/GenBank/DDBJ databases">
        <authorList>
            <person name="Sun Q."/>
            <person name="Kim S."/>
        </authorList>
    </citation>
    <scope>NUCLEOTIDE SEQUENCE</scope>
    <source>
        <strain evidence="5">KCTC 12988</strain>
    </source>
</reference>
<dbReference type="InterPro" id="IPR036196">
    <property type="entry name" value="Ptyr_pPase_sf"/>
</dbReference>
<organism evidence="5 6">
    <name type="scientific">Roseibacillus persicicus</name>
    <dbReference type="NCBI Taxonomy" id="454148"/>
    <lineage>
        <taxon>Bacteria</taxon>
        <taxon>Pseudomonadati</taxon>
        <taxon>Verrucomicrobiota</taxon>
        <taxon>Verrucomicrobiia</taxon>
        <taxon>Verrucomicrobiales</taxon>
        <taxon>Verrucomicrobiaceae</taxon>
        <taxon>Roseibacillus</taxon>
    </lineage>
</organism>
<dbReference type="Pfam" id="PF01451">
    <property type="entry name" value="LMWPc"/>
    <property type="match status" value="1"/>
</dbReference>
<feature type="domain" description="Phosphotyrosine protein phosphatase I" evidence="4">
    <location>
        <begin position="5"/>
        <end position="153"/>
    </location>
</feature>
<keyword evidence="2" id="KW-0378">Hydrolase</keyword>
<feature type="active site" description="Proton donor" evidence="3">
    <location>
        <position position="127"/>
    </location>
</feature>